<evidence type="ECO:0000313" key="1">
    <source>
        <dbReference type="EMBL" id="VDN35862.1"/>
    </source>
</evidence>
<organism evidence="1 2">
    <name type="scientific">Gongylonema pulchrum</name>
    <dbReference type="NCBI Taxonomy" id="637853"/>
    <lineage>
        <taxon>Eukaryota</taxon>
        <taxon>Metazoa</taxon>
        <taxon>Ecdysozoa</taxon>
        <taxon>Nematoda</taxon>
        <taxon>Chromadorea</taxon>
        <taxon>Rhabditida</taxon>
        <taxon>Spirurina</taxon>
        <taxon>Spiruromorpha</taxon>
        <taxon>Spiruroidea</taxon>
        <taxon>Gongylonematidae</taxon>
        <taxon>Gongylonema</taxon>
    </lineage>
</organism>
<evidence type="ECO:0000313" key="2">
    <source>
        <dbReference type="Proteomes" id="UP000271098"/>
    </source>
</evidence>
<accession>A0A3P7QVF0</accession>
<dbReference type="AlphaFoldDB" id="A0A3P7QVF0"/>
<sequence>MERARYFFLYFAGPHEPLPGRDSYADYWPIFPFSNHFQLGLDVDPAQSRHAGGDIYVPVPTWGIWDFSGRVFWRVQDYNTLVGYHTSPVNMLGLTKDDFIRLMSDPSMHYNRNNQPLLPVAKLPKAFVPMSCRPPMCNPYTQNFALGVSIEHDWGYVNGLDGELDLPVPISKKLAYRLPLSGNIYYRKYNCLVPNNILFFFSLLLNIQSLHPTTLSLSSLRSA</sequence>
<reference evidence="1 2" key="1">
    <citation type="submission" date="2018-11" db="EMBL/GenBank/DDBJ databases">
        <authorList>
            <consortium name="Pathogen Informatics"/>
        </authorList>
    </citation>
    <scope>NUCLEOTIDE SEQUENCE [LARGE SCALE GENOMIC DNA]</scope>
</reference>
<protein>
    <submittedName>
        <fullName evidence="1">Uncharacterized protein</fullName>
    </submittedName>
</protein>
<gene>
    <name evidence="1" type="ORF">GPUH_LOCUS20352</name>
</gene>
<dbReference type="PANTHER" id="PTHR36520">
    <property type="entry name" value="PROTEIN CBG13000-RELATED"/>
    <property type="match status" value="1"/>
</dbReference>
<dbReference type="Proteomes" id="UP000271098">
    <property type="component" value="Unassembled WGS sequence"/>
</dbReference>
<dbReference type="EMBL" id="UYRT01090272">
    <property type="protein sequence ID" value="VDN35862.1"/>
    <property type="molecule type" value="Genomic_DNA"/>
</dbReference>
<dbReference type="OrthoDB" id="5794824at2759"/>
<name>A0A3P7QVF0_9BILA</name>
<proteinExistence type="predicted"/>
<keyword evidence="2" id="KW-1185">Reference proteome</keyword>